<evidence type="ECO:0000313" key="3">
    <source>
        <dbReference type="Proteomes" id="UP001610334"/>
    </source>
</evidence>
<dbReference type="EMBL" id="JBFXLT010000145">
    <property type="protein sequence ID" value="KAL2803252.1"/>
    <property type="molecule type" value="Genomic_DNA"/>
</dbReference>
<evidence type="ECO:0000313" key="2">
    <source>
        <dbReference type="EMBL" id="KAL2803252.1"/>
    </source>
</evidence>
<gene>
    <name evidence="2" type="ORF">BJX63DRAFT_412571</name>
</gene>
<comment type="caution">
    <text evidence="2">The sequence shown here is derived from an EMBL/GenBank/DDBJ whole genome shotgun (WGS) entry which is preliminary data.</text>
</comment>
<dbReference type="Proteomes" id="UP001610334">
    <property type="component" value="Unassembled WGS sequence"/>
</dbReference>
<keyword evidence="3" id="KW-1185">Reference proteome</keyword>
<accession>A0ABR4GWE4</accession>
<protein>
    <submittedName>
        <fullName evidence="2">Uncharacterized protein</fullName>
    </submittedName>
</protein>
<evidence type="ECO:0000256" key="1">
    <source>
        <dbReference type="SAM" id="MobiDB-lite"/>
    </source>
</evidence>
<sequence>MSLIARLQERAMDKSIRPDTAQSGATIVQPLVRGVTKHASREKYIKRTTKKQPSRQLPLTSTILRSSGGLAISLRGDDLRRLLLELQRCRASDATVHIFVHEGASEPTLRFEMQRSSLSTGSSVRTSTSPAPSILDTLRATTNEGSFPKHMTGPESFDERGFQSNDEDCSLDGAPKAYMISADLSDTEWDEFTTL</sequence>
<name>A0ABR4GWE4_9EURO</name>
<proteinExistence type="predicted"/>
<reference evidence="2 3" key="1">
    <citation type="submission" date="2024-07" db="EMBL/GenBank/DDBJ databases">
        <title>Section-level genome sequencing and comparative genomics of Aspergillus sections Usti and Cavernicolus.</title>
        <authorList>
            <consortium name="Lawrence Berkeley National Laboratory"/>
            <person name="Nybo J.L."/>
            <person name="Vesth T.C."/>
            <person name="Theobald S."/>
            <person name="Frisvad J.C."/>
            <person name="Larsen T.O."/>
            <person name="Kjaerboelling I."/>
            <person name="Rothschild-Mancinelli K."/>
            <person name="Lyhne E.K."/>
            <person name="Kogle M.E."/>
            <person name="Barry K."/>
            <person name="Clum A."/>
            <person name="Na H."/>
            <person name="Ledsgaard L."/>
            <person name="Lin J."/>
            <person name="Lipzen A."/>
            <person name="Kuo A."/>
            <person name="Riley R."/>
            <person name="Mondo S."/>
            <person name="Labutti K."/>
            <person name="Haridas S."/>
            <person name="Pangalinan J."/>
            <person name="Salamov A.A."/>
            <person name="Simmons B.A."/>
            <person name="Magnuson J.K."/>
            <person name="Chen J."/>
            <person name="Drula E."/>
            <person name="Henrissat B."/>
            <person name="Wiebenga A."/>
            <person name="Lubbers R.J."/>
            <person name="Gomes A.C."/>
            <person name="Makela M.R."/>
            <person name="Stajich J."/>
            <person name="Grigoriev I.V."/>
            <person name="Mortensen U.H."/>
            <person name="De Vries R.P."/>
            <person name="Baker S.E."/>
            <person name="Andersen M.R."/>
        </authorList>
    </citation>
    <scope>NUCLEOTIDE SEQUENCE [LARGE SCALE GENOMIC DNA]</scope>
    <source>
        <strain evidence="2 3">CBS 588.65</strain>
    </source>
</reference>
<organism evidence="2 3">
    <name type="scientific">Aspergillus granulosus</name>
    <dbReference type="NCBI Taxonomy" id="176169"/>
    <lineage>
        <taxon>Eukaryota</taxon>
        <taxon>Fungi</taxon>
        <taxon>Dikarya</taxon>
        <taxon>Ascomycota</taxon>
        <taxon>Pezizomycotina</taxon>
        <taxon>Eurotiomycetes</taxon>
        <taxon>Eurotiomycetidae</taxon>
        <taxon>Eurotiales</taxon>
        <taxon>Aspergillaceae</taxon>
        <taxon>Aspergillus</taxon>
        <taxon>Aspergillus subgen. Nidulantes</taxon>
    </lineage>
</organism>
<feature type="region of interest" description="Disordered" evidence="1">
    <location>
        <begin position="142"/>
        <end position="166"/>
    </location>
</feature>